<accession>A0AAE0K972</accession>
<dbReference type="Proteomes" id="UP001285441">
    <property type="component" value="Unassembled WGS sequence"/>
</dbReference>
<comment type="caution">
    <text evidence="2">The sequence shown here is derived from an EMBL/GenBank/DDBJ whole genome shotgun (WGS) entry which is preliminary data.</text>
</comment>
<gene>
    <name evidence="2" type="ORF">B0H63DRAFT_290499</name>
</gene>
<keyword evidence="3" id="KW-1185">Reference proteome</keyword>
<reference evidence="2" key="1">
    <citation type="journal article" date="2023" name="Mol. Phylogenet. Evol.">
        <title>Genome-scale phylogeny and comparative genomics of the fungal order Sordariales.</title>
        <authorList>
            <person name="Hensen N."/>
            <person name="Bonometti L."/>
            <person name="Westerberg I."/>
            <person name="Brannstrom I.O."/>
            <person name="Guillou S."/>
            <person name="Cros-Aarteil S."/>
            <person name="Calhoun S."/>
            <person name="Haridas S."/>
            <person name="Kuo A."/>
            <person name="Mondo S."/>
            <person name="Pangilinan J."/>
            <person name="Riley R."/>
            <person name="LaButti K."/>
            <person name="Andreopoulos B."/>
            <person name="Lipzen A."/>
            <person name="Chen C."/>
            <person name="Yan M."/>
            <person name="Daum C."/>
            <person name="Ng V."/>
            <person name="Clum A."/>
            <person name="Steindorff A."/>
            <person name="Ohm R.A."/>
            <person name="Martin F."/>
            <person name="Silar P."/>
            <person name="Natvig D.O."/>
            <person name="Lalanne C."/>
            <person name="Gautier V."/>
            <person name="Ament-Velasquez S.L."/>
            <person name="Kruys A."/>
            <person name="Hutchinson M.I."/>
            <person name="Powell A.J."/>
            <person name="Barry K."/>
            <person name="Miller A.N."/>
            <person name="Grigoriev I.V."/>
            <person name="Debuchy R."/>
            <person name="Gladieux P."/>
            <person name="Hiltunen Thoren M."/>
            <person name="Johannesson H."/>
        </authorList>
    </citation>
    <scope>NUCLEOTIDE SEQUENCE</scope>
    <source>
        <strain evidence="2">CBS 232.78</strain>
    </source>
</reference>
<sequence>MSPARRNTLATEYIGTQEASSNFSQLEGCQSATASSAAYFVSPNHHNSTVSHDLREGSGMRPSTSKWTGWICGVLRWHHRILRAAIIPQAKPAVLQPSCWRDEKDDGTGQGPGPKSDWLAETAPPSSPGCPLATVAASRVQVPSADVTTLIANTHRRPKSGFTSVDDMMEEKTNGVQIGALRPSGRSLYFPTLQNSYTLAHLHCSPKQYG</sequence>
<evidence type="ECO:0000313" key="2">
    <source>
        <dbReference type="EMBL" id="KAK3372229.1"/>
    </source>
</evidence>
<name>A0AAE0K972_9PEZI</name>
<proteinExistence type="predicted"/>
<protein>
    <submittedName>
        <fullName evidence="2">Uncharacterized protein</fullName>
    </submittedName>
</protein>
<reference evidence="2" key="2">
    <citation type="submission" date="2023-06" db="EMBL/GenBank/DDBJ databases">
        <authorList>
            <consortium name="Lawrence Berkeley National Laboratory"/>
            <person name="Haridas S."/>
            <person name="Hensen N."/>
            <person name="Bonometti L."/>
            <person name="Westerberg I."/>
            <person name="Brannstrom I.O."/>
            <person name="Guillou S."/>
            <person name="Cros-Aarteil S."/>
            <person name="Calhoun S."/>
            <person name="Kuo A."/>
            <person name="Mondo S."/>
            <person name="Pangilinan J."/>
            <person name="Riley R."/>
            <person name="LaButti K."/>
            <person name="Andreopoulos B."/>
            <person name="Lipzen A."/>
            <person name="Chen C."/>
            <person name="Yanf M."/>
            <person name="Daum C."/>
            <person name="Ng V."/>
            <person name="Clum A."/>
            <person name="Steindorff A."/>
            <person name="Ohm R."/>
            <person name="Martin F."/>
            <person name="Silar P."/>
            <person name="Natvig D."/>
            <person name="Lalanne C."/>
            <person name="Gautier V."/>
            <person name="Ament-velasquez S.L."/>
            <person name="Kruys A."/>
            <person name="Hutchinson M.I."/>
            <person name="Powell A.J."/>
            <person name="Barry K."/>
            <person name="Miller A.N."/>
            <person name="Grigoriev I.V."/>
            <person name="Debuchy R."/>
            <person name="Gladieux P."/>
            <person name="Thoren M.H."/>
            <person name="Johannesson H."/>
        </authorList>
    </citation>
    <scope>NUCLEOTIDE SEQUENCE</scope>
    <source>
        <strain evidence="2">CBS 232.78</strain>
    </source>
</reference>
<dbReference type="EMBL" id="JAULSW010000008">
    <property type="protein sequence ID" value="KAK3372229.1"/>
    <property type="molecule type" value="Genomic_DNA"/>
</dbReference>
<evidence type="ECO:0000313" key="3">
    <source>
        <dbReference type="Proteomes" id="UP001285441"/>
    </source>
</evidence>
<organism evidence="2 3">
    <name type="scientific">Podospora didyma</name>
    <dbReference type="NCBI Taxonomy" id="330526"/>
    <lineage>
        <taxon>Eukaryota</taxon>
        <taxon>Fungi</taxon>
        <taxon>Dikarya</taxon>
        <taxon>Ascomycota</taxon>
        <taxon>Pezizomycotina</taxon>
        <taxon>Sordariomycetes</taxon>
        <taxon>Sordariomycetidae</taxon>
        <taxon>Sordariales</taxon>
        <taxon>Podosporaceae</taxon>
        <taxon>Podospora</taxon>
    </lineage>
</organism>
<feature type="region of interest" description="Disordered" evidence="1">
    <location>
        <begin position="99"/>
        <end position="124"/>
    </location>
</feature>
<dbReference type="AlphaFoldDB" id="A0AAE0K972"/>
<evidence type="ECO:0000256" key="1">
    <source>
        <dbReference type="SAM" id="MobiDB-lite"/>
    </source>
</evidence>